<dbReference type="EMBL" id="QGKX02001290">
    <property type="protein sequence ID" value="KAF3541259.1"/>
    <property type="molecule type" value="Genomic_DNA"/>
</dbReference>
<proteinExistence type="predicted"/>
<evidence type="ECO:0000256" key="1">
    <source>
        <dbReference type="SAM" id="MobiDB-lite"/>
    </source>
</evidence>
<organism evidence="2 3">
    <name type="scientific">Brassica cretica</name>
    <name type="common">Mustard</name>
    <dbReference type="NCBI Taxonomy" id="69181"/>
    <lineage>
        <taxon>Eukaryota</taxon>
        <taxon>Viridiplantae</taxon>
        <taxon>Streptophyta</taxon>
        <taxon>Embryophyta</taxon>
        <taxon>Tracheophyta</taxon>
        <taxon>Spermatophyta</taxon>
        <taxon>Magnoliopsida</taxon>
        <taxon>eudicotyledons</taxon>
        <taxon>Gunneridae</taxon>
        <taxon>Pentapetalae</taxon>
        <taxon>rosids</taxon>
        <taxon>malvids</taxon>
        <taxon>Brassicales</taxon>
        <taxon>Brassicaceae</taxon>
        <taxon>Brassiceae</taxon>
        <taxon>Brassica</taxon>
    </lineage>
</organism>
<accession>A0A8S9QF39</accession>
<comment type="caution">
    <text evidence="2">The sequence shown here is derived from an EMBL/GenBank/DDBJ whole genome shotgun (WGS) entry which is preliminary data.</text>
</comment>
<protein>
    <submittedName>
        <fullName evidence="2">Uncharacterized protein</fullName>
    </submittedName>
</protein>
<name>A0A8S9QF39_BRACR</name>
<reference evidence="2" key="1">
    <citation type="submission" date="2019-12" db="EMBL/GenBank/DDBJ databases">
        <title>Genome sequencing and annotation of Brassica cretica.</title>
        <authorList>
            <person name="Studholme D.J."/>
            <person name="Sarris P."/>
        </authorList>
    </citation>
    <scope>NUCLEOTIDE SEQUENCE</scope>
    <source>
        <strain evidence="2">PFS-109/04</strain>
        <tissue evidence="2">Leaf</tissue>
    </source>
</reference>
<feature type="region of interest" description="Disordered" evidence="1">
    <location>
        <begin position="76"/>
        <end position="99"/>
    </location>
</feature>
<sequence>MQELSNKHLDLQVEIVGLVPPKLQVGFAFRGPACPKPAEIRTSAKSQAQIYQLMNPCFTTRGDKVVIMANVHSRERRIRISDQERDREGDLARDREGEV</sequence>
<evidence type="ECO:0000313" key="2">
    <source>
        <dbReference type="EMBL" id="KAF3541259.1"/>
    </source>
</evidence>
<evidence type="ECO:0000313" key="3">
    <source>
        <dbReference type="Proteomes" id="UP000712600"/>
    </source>
</evidence>
<dbReference type="AlphaFoldDB" id="A0A8S9QF39"/>
<dbReference type="Proteomes" id="UP000712600">
    <property type="component" value="Unassembled WGS sequence"/>
</dbReference>
<gene>
    <name evidence="2" type="ORF">F2Q69_00023570</name>
</gene>
<feature type="compositionally biased region" description="Basic and acidic residues" evidence="1">
    <location>
        <begin position="78"/>
        <end position="99"/>
    </location>
</feature>